<evidence type="ECO:0000259" key="8">
    <source>
        <dbReference type="Pfam" id="PF01895"/>
    </source>
</evidence>
<dbReference type="FunFam" id="1.20.58.220:FF:000004">
    <property type="entry name" value="Phosphate-specific transport system accessory protein PhoU"/>
    <property type="match status" value="1"/>
</dbReference>
<keyword evidence="5 7" id="KW-0963">Cytoplasm</keyword>
<dbReference type="GO" id="GO:0006817">
    <property type="term" value="P:phosphate ion transport"/>
    <property type="evidence" value="ECO:0007669"/>
    <property type="project" value="UniProtKB-KW"/>
</dbReference>
<evidence type="ECO:0000313" key="10">
    <source>
        <dbReference type="Proteomes" id="UP001198962"/>
    </source>
</evidence>
<dbReference type="Proteomes" id="UP001198962">
    <property type="component" value="Unassembled WGS sequence"/>
</dbReference>
<dbReference type="GO" id="GO:0005737">
    <property type="term" value="C:cytoplasm"/>
    <property type="evidence" value="ECO:0007669"/>
    <property type="project" value="UniProtKB-SubCell"/>
</dbReference>
<gene>
    <name evidence="9" type="primary">phoU</name>
    <name evidence="9" type="ORF">LKD32_06770</name>
</gene>
<dbReference type="PANTHER" id="PTHR42930:SF3">
    <property type="entry name" value="PHOSPHATE-SPECIFIC TRANSPORT SYSTEM ACCESSORY PROTEIN PHOU"/>
    <property type="match status" value="1"/>
</dbReference>
<comment type="caution">
    <text evidence="9">The sequence shown here is derived from an EMBL/GenBank/DDBJ whole genome shotgun (WGS) entry which is preliminary data.</text>
</comment>
<evidence type="ECO:0000256" key="2">
    <source>
        <dbReference type="ARBA" id="ARBA00008107"/>
    </source>
</evidence>
<feature type="domain" description="PhoU" evidence="8">
    <location>
        <begin position="17"/>
        <end position="117"/>
    </location>
</feature>
<evidence type="ECO:0000256" key="3">
    <source>
        <dbReference type="ARBA" id="ARBA00011738"/>
    </source>
</evidence>
<dbReference type="AlphaFoldDB" id="A0AAE3DL13"/>
<dbReference type="InterPro" id="IPR026022">
    <property type="entry name" value="PhoU_dom"/>
</dbReference>
<evidence type="ECO:0000256" key="1">
    <source>
        <dbReference type="ARBA" id="ARBA00004496"/>
    </source>
</evidence>
<proteinExistence type="inferred from homology"/>
<dbReference type="PANTHER" id="PTHR42930">
    <property type="entry name" value="PHOSPHATE-SPECIFIC TRANSPORT SYSTEM ACCESSORY PROTEIN PHOU"/>
    <property type="match status" value="1"/>
</dbReference>
<name>A0AAE3DL13_9FIRM</name>
<keyword evidence="6 7" id="KW-0592">Phosphate transport</keyword>
<dbReference type="RefSeq" id="WP_308451231.1">
    <property type="nucleotide sequence ID" value="NZ_JAJEPU010000016.1"/>
</dbReference>
<dbReference type="Pfam" id="PF01895">
    <property type="entry name" value="PhoU"/>
    <property type="match status" value="2"/>
</dbReference>
<keyword evidence="4 7" id="KW-0813">Transport</keyword>
<dbReference type="InterPro" id="IPR028366">
    <property type="entry name" value="PhoU"/>
</dbReference>
<dbReference type="Gene3D" id="1.20.58.220">
    <property type="entry name" value="Phosphate transport system protein phou homolog 2, domain 2"/>
    <property type="match status" value="1"/>
</dbReference>
<dbReference type="SUPFAM" id="SSF109755">
    <property type="entry name" value="PhoU-like"/>
    <property type="match status" value="1"/>
</dbReference>
<evidence type="ECO:0000256" key="7">
    <source>
        <dbReference type="PIRNR" id="PIRNR003107"/>
    </source>
</evidence>
<sequence>MRVHYGQQLEELNKKLIEMGAYCEDCISEVATALNKKNNKTEDLKTKEQTLTSLLNKVYSTDASIDQMERDIETLCLKLLLQQQPVAGDLRLISAALKMISDMERIGDQCADIADIVRVLDDKNAFELESHVHIQDMASATMKMVTASVDSYVARNLSSARIVIKSDDEVDELFDKVKREIVDLIAKYPEKGEALLDFLMIAKYFERIGDHATNVAEWVEFSITGEHQAKTKYQNLSTGI</sequence>
<comment type="similarity">
    <text evidence="2 7">Belongs to the PhoU family.</text>
</comment>
<feature type="domain" description="PhoU" evidence="8">
    <location>
        <begin position="134"/>
        <end position="219"/>
    </location>
</feature>
<accession>A0AAE3DL13</accession>
<organism evidence="9 10">
    <name type="scientific">Brotaphodocola catenula</name>
    <dbReference type="NCBI Taxonomy" id="2885361"/>
    <lineage>
        <taxon>Bacteria</taxon>
        <taxon>Bacillati</taxon>
        <taxon>Bacillota</taxon>
        <taxon>Clostridia</taxon>
        <taxon>Lachnospirales</taxon>
        <taxon>Lachnospiraceae</taxon>
        <taxon>Brotaphodocola</taxon>
    </lineage>
</organism>
<dbReference type="InterPro" id="IPR038078">
    <property type="entry name" value="PhoU-like_sf"/>
</dbReference>
<evidence type="ECO:0000256" key="6">
    <source>
        <dbReference type="ARBA" id="ARBA00022592"/>
    </source>
</evidence>
<keyword evidence="10" id="KW-1185">Reference proteome</keyword>
<protein>
    <recommendedName>
        <fullName evidence="7">Phosphate-specific transport system accessory protein PhoU</fullName>
    </recommendedName>
</protein>
<dbReference type="NCBIfam" id="TIGR02135">
    <property type="entry name" value="phoU_full"/>
    <property type="match status" value="1"/>
</dbReference>
<evidence type="ECO:0000256" key="4">
    <source>
        <dbReference type="ARBA" id="ARBA00022448"/>
    </source>
</evidence>
<evidence type="ECO:0000313" key="9">
    <source>
        <dbReference type="EMBL" id="MCC2164583.1"/>
    </source>
</evidence>
<dbReference type="GO" id="GO:0045936">
    <property type="term" value="P:negative regulation of phosphate metabolic process"/>
    <property type="evidence" value="ECO:0007669"/>
    <property type="project" value="InterPro"/>
</dbReference>
<dbReference type="GO" id="GO:0030643">
    <property type="term" value="P:intracellular phosphate ion homeostasis"/>
    <property type="evidence" value="ECO:0007669"/>
    <property type="project" value="InterPro"/>
</dbReference>
<reference evidence="9" key="1">
    <citation type="submission" date="2021-10" db="EMBL/GenBank/DDBJ databases">
        <title>Anaerobic single-cell dispensing facilitates the cultivation of human gut bacteria.</title>
        <authorList>
            <person name="Afrizal A."/>
        </authorList>
    </citation>
    <scope>NUCLEOTIDE SEQUENCE</scope>
    <source>
        <strain evidence="9">CLA-AA-H274</strain>
    </source>
</reference>
<comment type="function">
    <text evidence="7">Plays a role in the regulation of phosphate uptake.</text>
</comment>
<comment type="subcellular location">
    <subcellularLocation>
        <location evidence="1 7">Cytoplasm</location>
    </subcellularLocation>
</comment>
<comment type="subunit">
    <text evidence="3 7">Homodimer.</text>
</comment>
<dbReference type="EMBL" id="JAJEPU010000016">
    <property type="protein sequence ID" value="MCC2164583.1"/>
    <property type="molecule type" value="Genomic_DNA"/>
</dbReference>
<evidence type="ECO:0000256" key="5">
    <source>
        <dbReference type="ARBA" id="ARBA00022490"/>
    </source>
</evidence>
<dbReference type="PIRSF" id="PIRSF003107">
    <property type="entry name" value="PhoU"/>
    <property type="match status" value="1"/>
</dbReference>